<feature type="non-terminal residue" evidence="1">
    <location>
        <position position="398"/>
    </location>
</feature>
<dbReference type="EMBL" id="JH159152">
    <property type="protein sequence ID" value="EGZ25799.1"/>
    <property type="molecule type" value="Genomic_DNA"/>
</dbReference>
<keyword evidence="2" id="KW-1185">Reference proteome</keyword>
<sequence length="398" mass="45540">MCEQASGDLVRDPDVIPLNERRRLVQQALDTCSFPPQIVFPESVSCGASLASFFSRPVLVWVPEARRRWKRPFCVVPRCQCEPNVKERKQRVIEDVGYKYNVLYVKYQCTRKVASGKARTFSTLSSSFLEANPDVAVHLPFVITKKMQFSKRLMEHVHEQNSLSQWIIAYYELLSKFDYAVGQKYRENAAYLPPIPPTVDAYLKKNKVVSQSSMTDAWLAYTELYGSLCEVVMKQTKVKKVLRADHSVKFCKRLKLWSGHGQRDNLADAKMLLLLQNEIGQIVGRRLTSSENKDETMQLLSDVRLQLDADGDCYFISDNAAAVRKFVVEALGDSVVVKQDPFHVIQRFSQKLKSKPKRKLLCQELSSAMYDVDRELRPPVEMEANLRAVLSKISDSEL</sequence>
<dbReference type="KEGG" id="psoj:PHYSODRAFT_479577"/>
<dbReference type="InParanoid" id="G4YZN1"/>
<protein>
    <submittedName>
        <fullName evidence="1">Uncharacterized protein</fullName>
    </submittedName>
</protein>
<dbReference type="Proteomes" id="UP000002640">
    <property type="component" value="Unassembled WGS sequence"/>
</dbReference>
<accession>G4YZN1</accession>
<name>G4YZN1_PHYSP</name>
<evidence type="ECO:0000313" key="1">
    <source>
        <dbReference type="EMBL" id="EGZ25799.1"/>
    </source>
</evidence>
<proteinExistence type="predicted"/>
<evidence type="ECO:0000313" key="2">
    <source>
        <dbReference type="Proteomes" id="UP000002640"/>
    </source>
</evidence>
<dbReference type="AlphaFoldDB" id="G4YZN1"/>
<dbReference type="RefSeq" id="XP_009521087.1">
    <property type="nucleotide sequence ID" value="XM_009522792.1"/>
</dbReference>
<dbReference type="GeneID" id="20655155"/>
<reference evidence="1 2" key="1">
    <citation type="journal article" date="2006" name="Science">
        <title>Phytophthora genome sequences uncover evolutionary origins and mechanisms of pathogenesis.</title>
        <authorList>
            <person name="Tyler B.M."/>
            <person name="Tripathy S."/>
            <person name="Zhang X."/>
            <person name="Dehal P."/>
            <person name="Jiang R.H."/>
            <person name="Aerts A."/>
            <person name="Arredondo F.D."/>
            <person name="Baxter L."/>
            <person name="Bensasson D."/>
            <person name="Beynon J.L."/>
            <person name="Chapman J."/>
            <person name="Damasceno C.M."/>
            <person name="Dorrance A.E."/>
            <person name="Dou D."/>
            <person name="Dickerman A.W."/>
            <person name="Dubchak I.L."/>
            <person name="Garbelotto M."/>
            <person name="Gijzen M."/>
            <person name="Gordon S.G."/>
            <person name="Govers F."/>
            <person name="Grunwald N.J."/>
            <person name="Huang W."/>
            <person name="Ivors K.L."/>
            <person name="Jones R.W."/>
            <person name="Kamoun S."/>
            <person name="Krampis K."/>
            <person name="Lamour K.H."/>
            <person name="Lee M.K."/>
            <person name="McDonald W.H."/>
            <person name="Medina M."/>
            <person name="Meijer H.J."/>
            <person name="Nordberg E.K."/>
            <person name="Maclean D.J."/>
            <person name="Ospina-Giraldo M.D."/>
            <person name="Morris P.F."/>
            <person name="Phuntumart V."/>
            <person name="Putnam N.H."/>
            <person name="Rash S."/>
            <person name="Rose J.K."/>
            <person name="Sakihama Y."/>
            <person name="Salamov A.A."/>
            <person name="Savidor A."/>
            <person name="Scheuring C.F."/>
            <person name="Smith B.M."/>
            <person name="Sobral B.W."/>
            <person name="Terry A."/>
            <person name="Torto-Alalibo T.A."/>
            <person name="Win J."/>
            <person name="Xu Z."/>
            <person name="Zhang H."/>
            <person name="Grigoriev I.V."/>
            <person name="Rokhsar D.S."/>
            <person name="Boore J.L."/>
        </authorList>
    </citation>
    <scope>NUCLEOTIDE SEQUENCE [LARGE SCALE GENOMIC DNA]</scope>
    <source>
        <strain evidence="1 2">P6497</strain>
    </source>
</reference>
<gene>
    <name evidence="1" type="ORF">PHYSODRAFT_479577</name>
</gene>
<organism evidence="1 2">
    <name type="scientific">Phytophthora sojae (strain P6497)</name>
    <name type="common">Soybean stem and root rot agent</name>
    <name type="synonym">Phytophthora megasperma f. sp. glycines</name>
    <dbReference type="NCBI Taxonomy" id="1094619"/>
    <lineage>
        <taxon>Eukaryota</taxon>
        <taxon>Sar</taxon>
        <taxon>Stramenopiles</taxon>
        <taxon>Oomycota</taxon>
        <taxon>Peronosporomycetes</taxon>
        <taxon>Peronosporales</taxon>
        <taxon>Peronosporaceae</taxon>
        <taxon>Phytophthora</taxon>
    </lineage>
</organism>